<sequence>MDDPITPVELARELGHVEQRPGKMVRDFLRARYGDQHEHYSRWQLTPQQANEVRAHFRGMLTPSEVRDMLAIADVATVDELVEKLRDYLNAEGS</sequence>
<comment type="caution">
    <text evidence="1">The sequence shown here is derived from an EMBL/GenBank/DDBJ whole genome shotgun (WGS) entry which is preliminary data.</text>
</comment>
<dbReference type="RefSeq" id="WP_188756143.1">
    <property type="nucleotide sequence ID" value="NZ_BMJY01000008.1"/>
</dbReference>
<keyword evidence="2" id="KW-1185">Reference proteome</keyword>
<reference evidence="1" key="2">
    <citation type="submission" date="2020-09" db="EMBL/GenBank/DDBJ databases">
        <authorList>
            <person name="Sun Q."/>
            <person name="Zhou Y."/>
        </authorList>
    </citation>
    <scope>NUCLEOTIDE SEQUENCE</scope>
    <source>
        <strain evidence="1">CGMCC 1.15794</strain>
    </source>
</reference>
<gene>
    <name evidence="1" type="ORF">GCM10010921_19950</name>
</gene>
<name>A0A917IFP3_9MICO</name>
<dbReference type="EMBL" id="BMJY01000008">
    <property type="protein sequence ID" value="GGH44923.1"/>
    <property type="molecule type" value="Genomic_DNA"/>
</dbReference>
<proteinExistence type="predicted"/>
<protein>
    <submittedName>
        <fullName evidence="1">Uncharacterized protein</fullName>
    </submittedName>
</protein>
<evidence type="ECO:0000313" key="2">
    <source>
        <dbReference type="Proteomes" id="UP000657592"/>
    </source>
</evidence>
<reference evidence="1" key="1">
    <citation type="journal article" date="2014" name="Int. J. Syst. Evol. Microbiol.">
        <title>Complete genome sequence of Corynebacterium casei LMG S-19264T (=DSM 44701T), isolated from a smear-ripened cheese.</title>
        <authorList>
            <consortium name="US DOE Joint Genome Institute (JGI-PGF)"/>
            <person name="Walter F."/>
            <person name="Albersmeier A."/>
            <person name="Kalinowski J."/>
            <person name="Ruckert C."/>
        </authorList>
    </citation>
    <scope>NUCLEOTIDE SEQUENCE</scope>
    <source>
        <strain evidence="1">CGMCC 1.15794</strain>
    </source>
</reference>
<evidence type="ECO:0000313" key="1">
    <source>
        <dbReference type="EMBL" id="GGH44923.1"/>
    </source>
</evidence>
<accession>A0A917IFP3</accession>
<dbReference type="AlphaFoldDB" id="A0A917IFP3"/>
<organism evidence="1 2">
    <name type="scientific">Microbacterium album</name>
    <dbReference type="NCBI Taxonomy" id="2053191"/>
    <lineage>
        <taxon>Bacteria</taxon>
        <taxon>Bacillati</taxon>
        <taxon>Actinomycetota</taxon>
        <taxon>Actinomycetes</taxon>
        <taxon>Micrococcales</taxon>
        <taxon>Microbacteriaceae</taxon>
        <taxon>Microbacterium</taxon>
    </lineage>
</organism>
<dbReference type="Proteomes" id="UP000657592">
    <property type="component" value="Unassembled WGS sequence"/>
</dbReference>